<dbReference type="SUPFAM" id="SSF56112">
    <property type="entry name" value="Protein kinase-like (PK-like)"/>
    <property type="match status" value="1"/>
</dbReference>
<evidence type="ECO:0000256" key="2">
    <source>
        <dbReference type="ARBA" id="ARBA00022741"/>
    </source>
</evidence>
<dbReference type="InterPro" id="IPR017441">
    <property type="entry name" value="Protein_kinase_ATP_BS"/>
</dbReference>
<keyword evidence="4 5" id="KW-0067">ATP-binding</keyword>
<dbReference type="Pfam" id="PF00069">
    <property type="entry name" value="Pkinase"/>
    <property type="match status" value="1"/>
</dbReference>
<dbReference type="RefSeq" id="WP_151968292.1">
    <property type="nucleotide sequence ID" value="NZ_AP019860.1"/>
</dbReference>
<dbReference type="SUPFAM" id="SSF82171">
    <property type="entry name" value="DPP6 N-terminal domain-like"/>
    <property type="match status" value="1"/>
</dbReference>
<feature type="binding site" evidence="5">
    <location>
        <position position="92"/>
    </location>
    <ligand>
        <name>ATP</name>
        <dbReference type="ChEBI" id="CHEBI:30616"/>
    </ligand>
</feature>
<feature type="domain" description="Protein kinase" evidence="6">
    <location>
        <begin position="63"/>
        <end position="320"/>
    </location>
</feature>
<dbReference type="InterPro" id="IPR000719">
    <property type="entry name" value="Prot_kinase_dom"/>
</dbReference>
<protein>
    <submittedName>
        <fullName evidence="7">Protein kinase</fullName>
    </submittedName>
</protein>
<dbReference type="PROSITE" id="PS00107">
    <property type="entry name" value="PROTEIN_KINASE_ATP"/>
    <property type="match status" value="1"/>
</dbReference>
<dbReference type="SUPFAM" id="SSF69304">
    <property type="entry name" value="Tricorn protease N-terminal domain"/>
    <property type="match status" value="1"/>
</dbReference>
<dbReference type="OrthoDB" id="1022767at2"/>
<dbReference type="Gene3D" id="3.30.200.20">
    <property type="entry name" value="Phosphorylase Kinase, domain 1"/>
    <property type="match status" value="1"/>
</dbReference>
<dbReference type="Gene3D" id="1.10.510.10">
    <property type="entry name" value="Transferase(Phosphotransferase) domain 1"/>
    <property type="match status" value="1"/>
</dbReference>
<keyword evidence="8" id="KW-1185">Reference proteome</keyword>
<evidence type="ECO:0000256" key="4">
    <source>
        <dbReference type="ARBA" id="ARBA00022840"/>
    </source>
</evidence>
<gene>
    <name evidence="7" type="ORF">UABAM_02473</name>
</gene>
<dbReference type="InterPro" id="IPR011009">
    <property type="entry name" value="Kinase-like_dom_sf"/>
</dbReference>
<evidence type="ECO:0000313" key="8">
    <source>
        <dbReference type="Proteomes" id="UP000326354"/>
    </source>
</evidence>
<proteinExistence type="predicted"/>
<accession>A0A5S9IM96</accession>
<keyword evidence="2 5" id="KW-0547">Nucleotide-binding</keyword>
<dbReference type="Gene3D" id="2.130.10.10">
    <property type="entry name" value="YVTN repeat-like/Quinoprotein amine dehydrogenase"/>
    <property type="match status" value="2"/>
</dbReference>
<sequence>MSQNWFIRSKTNGNLFGPYTVDLMKTYITQGRIDANYMISSNKKHWQEISDWVASEKKRIGKYKIIRELGRGGMGAVYLAYDSHLQRQCALKVMLNNNDADALKRFQLEAKAVAQIQHPNIIHIYDICQTPYHFFVMDYIEGIPLDEYIIRLSIQQKVKLFAKICDAIAFAHSKNILHRDLKPANILVRHDGEPIVVDFGLAKNIKQQDNLTKTGDVFGTPKYMAPEISQGTPGTHQVDVYALGIILYEMLTGRVPFDGENHLELLYQITMSEPIPPSKLNSSIPKEGDLETICLKALEKSPQKRISSVRFLHKEIQSFLQGERIRLKPPSRSQKIIKWVRNHAIQCSIFVLVCLASIFYLWTNNVLRDKGRTVQLDLNKKLIDNKEQVFRSKNDLVNTKRESIYNYLHFKTDEQFFHLEVADKLKDLEEKIAIEKKLEEEYISLKNRQDRYHRLQRDGDPYLHRKDLDDLSADVANLFERLKAKDIWSESHAAMRKQENTRYYQRLDDHLRFSVLPNFPSKTTHALQKNVLSVCVSPKNNYIAQKTVQGKWLLWKKPFGKILTTDKAIVLDCLPRTFKKSYSVFSPDEKLLVVGESQNLYFVDLSTQSCVSYPGQAGNVAFGTKNDLVSFFFEEGAKDFVGLFSRSRNKLIKKFHAQEVFFADFGNNHLVMMYNRGILVYDLQSGKISRHPTKTDFSRRRVAINRQENQLIFVSRLSLKIFDLKSKKMQIVPFEFPTVDPSLKHKNFTMLGRNQFAFLRNSGEIIISYLSPLSNQDNTLLSSRRLRSSDKSIYKLDFAPQYFLGAFTDTGIDIISSTGGEKIITIDKPQFYTGEDTFVNGHLATLQNGLQVSLVTKKYCEQYFFPFKKYLLDKVTQKLILQFTNFYKASEEVTRDTLVSEDFLICTSVLGFLVWKNGKFITSCKVLKSPDSFELSNNGKYLAILFKASEIRLYDMDTFTKQSTQPQNVDLLGRSGRKYLRELGRNNEEIRRITFTTDNKSLLLVKPDLQLYSMNIETKKLRCLVPSSSQAKYQLTNMLHTNSGYVLVGINEISRRNGGFAIFTPHNKRSIKIRKGNYTSAIAVHNTRFAIAADNGRVEIYENFAQQKKIMEFKSAGKPLRLLFSPNGHYLAIFTMTDIYICNLKIYHPHKTNDIFRIYRGHFKSRVGIFSNDWKKVYFATTSGDIVVFDQSFFVDHNAYQKRVKQLNQFSKKNYSETLNKLDELLK</sequence>
<dbReference type="GO" id="GO:0004674">
    <property type="term" value="F:protein serine/threonine kinase activity"/>
    <property type="evidence" value="ECO:0007669"/>
    <property type="project" value="TreeGrafter"/>
</dbReference>
<dbReference type="InterPro" id="IPR015943">
    <property type="entry name" value="WD40/YVTN_repeat-like_dom_sf"/>
</dbReference>
<organism evidence="7 8">
    <name type="scientific">Uabimicrobium amorphum</name>
    <dbReference type="NCBI Taxonomy" id="2596890"/>
    <lineage>
        <taxon>Bacteria</taxon>
        <taxon>Pseudomonadati</taxon>
        <taxon>Planctomycetota</taxon>
        <taxon>Candidatus Uabimicrobiia</taxon>
        <taxon>Candidatus Uabimicrobiales</taxon>
        <taxon>Candidatus Uabimicrobiaceae</taxon>
        <taxon>Candidatus Uabimicrobium</taxon>
    </lineage>
</organism>
<dbReference type="PANTHER" id="PTHR43289:SF6">
    <property type="entry name" value="SERINE_THREONINE-PROTEIN KINASE NEKL-3"/>
    <property type="match status" value="1"/>
</dbReference>
<evidence type="ECO:0000256" key="5">
    <source>
        <dbReference type="PROSITE-ProRule" id="PRU10141"/>
    </source>
</evidence>
<evidence type="ECO:0000313" key="7">
    <source>
        <dbReference type="EMBL" id="BBM84117.1"/>
    </source>
</evidence>
<keyword evidence="1" id="KW-0808">Transferase</keyword>
<reference evidence="7 8" key="1">
    <citation type="submission" date="2019-08" db="EMBL/GenBank/DDBJ databases">
        <title>Complete genome sequence of Candidatus Uab amorphum.</title>
        <authorList>
            <person name="Shiratori T."/>
            <person name="Suzuki S."/>
            <person name="Kakizawa Y."/>
            <person name="Ishida K."/>
        </authorList>
    </citation>
    <scope>NUCLEOTIDE SEQUENCE [LARGE SCALE GENOMIC DNA]</scope>
    <source>
        <strain evidence="7 8">SRT547</strain>
    </source>
</reference>
<evidence type="ECO:0000256" key="1">
    <source>
        <dbReference type="ARBA" id="ARBA00022679"/>
    </source>
</evidence>
<dbReference type="GO" id="GO:0005524">
    <property type="term" value="F:ATP binding"/>
    <property type="evidence" value="ECO:0007669"/>
    <property type="project" value="UniProtKB-UniRule"/>
</dbReference>
<dbReference type="SMART" id="SM00220">
    <property type="entry name" value="S_TKc"/>
    <property type="match status" value="1"/>
</dbReference>
<dbReference type="AlphaFoldDB" id="A0A5S9IM96"/>
<dbReference type="KEGG" id="uam:UABAM_02473"/>
<dbReference type="PANTHER" id="PTHR43289">
    <property type="entry name" value="MITOGEN-ACTIVATED PROTEIN KINASE KINASE KINASE 20-RELATED"/>
    <property type="match status" value="1"/>
</dbReference>
<dbReference type="Proteomes" id="UP000326354">
    <property type="component" value="Chromosome"/>
</dbReference>
<dbReference type="CDD" id="cd14014">
    <property type="entry name" value="STKc_PknB_like"/>
    <property type="match status" value="1"/>
</dbReference>
<keyword evidence="3 7" id="KW-0418">Kinase</keyword>
<dbReference type="EMBL" id="AP019860">
    <property type="protein sequence ID" value="BBM84117.1"/>
    <property type="molecule type" value="Genomic_DNA"/>
</dbReference>
<name>A0A5S9IM96_UABAM</name>
<dbReference type="InterPro" id="IPR008271">
    <property type="entry name" value="Ser/Thr_kinase_AS"/>
</dbReference>
<dbReference type="PROSITE" id="PS00108">
    <property type="entry name" value="PROTEIN_KINASE_ST"/>
    <property type="match status" value="1"/>
</dbReference>
<evidence type="ECO:0000256" key="3">
    <source>
        <dbReference type="ARBA" id="ARBA00022777"/>
    </source>
</evidence>
<dbReference type="PROSITE" id="PS50011">
    <property type="entry name" value="PROTEIN_KINASE_DOM"/>
    <property type="match status" value="1"/>
</dbReference>
<evidence type="ECO:0000259" key="6">
    <source>
        <dbReference type="PROSITE" id="PS50011"/>
    </source>
</evidence>